<feature type="repeat" description="ARM" evidence="6">
    <location>
        <begin position="262"/>
        <end position="304"/>
    </location>
</feature>
<evidence type="ECO:0000256" key="3">
    <source>
        <dbReference type="ARBA" id="ARBA00022737"/>
    </source>
</evidence>
<protein>
    <submittedName>
        <fullName evidence="8">Plakophilin 1</fullName>
    </submittedName>
</protein>
<dbReference type="GO" id="GO:0005886">
    <property type="term" value="C:plasma membrane"/>
    <property type="evidence" value="ECO:0007669"/>
    <property type="project" value="TreeGrafter"/>
</dbReference>
<dbReference type="InterPro" id="IPR028435">
    <property type="entry name" value="Plakophilin/d_Catenin"/>
</dbReference>
<keyword evidence="9" id="KW-1185">Reference proteome</keyword>
<dbReference type="OMA" id="EENYQQC"/>
<evidence type="ECO:0000256" key="4">
    <source>
        <dbReference type="ARBA" id="ARBA00022889"/>
    </source>
</evidence>
<name>A0A3Q2E7U7_CYPVA</name>
<evidence type="ECO:0000256" key="1">
    <source>
        <dbReference type="ARBA" id="ARBA00004282"/>
    </source>
</evidence>
<evidence type="ECO:0000256" key="5">
    <source>
        <dbReference type="ARBA" id="ARBA00022949"/>
    </source>
</evidence>
<dbReference type="GeneID" id="107101211"/>
<dbReference type="PANTHER" id="PTHR10372">
    <property type="entry name" value="PLAKOPHILLIN-RELATED"/>
    <property type="match status" value="1"/>
</dbReference>
<dbReference type="SUPFAM" id="SSF48371">
    <property type="entry name" value="ARM repeat"/>
    <property type="match status" value="1"/>
</dbReference>
<evidence type="ECO:0000256" key="7">
    <source>
        <dbReference type="SAM" id="MobiDB-lite"/>
    </source>
</evidence>
<keyword evidence="4" id="KW-0130">Cell adhesion</keyword>
<feature type="compositionally biased region" description="Polar residues" evidence="7">
    <location>
        <begin position="27"/>
        <end position="41"/>
    </location>
</feature>
<dbReference type="InterPro" id="IPR011989">
    <property type="entry name" value="ARM-like"/>
</dbReference>
<dbReference type="InterPro" id="IPR000225">
    <property type="entry name" value="Armadillo"/>
</dbReference>
<sequence>MMVPDPLRSTTDVGGGEDTSLALPSDKSLSSGHQRVLSQVHSIKRSKSKYKNGTIGPTQQSSKSYNEFGTSKFSAKSTYKRTNSAPSGGFNKGTVRSLTTKNTRGRYVSTKAEKQIMTTTLTQNLNGLQLSRSDPALDDVPHKLPAVSMKIKGQPIPSQNSLLGGRESRSVINRNFTENHTHTFPMSSGHSLIDGKSGSLKMTKLEQRSLVNSATNVSALTLKEAVEYLKEPDENLNHRGASFIQHTCFNEESAKSEVLSLGGIPPLVNMLESSNPDVAQVASGALRNLVFKNLENKISVQKYGGIAKVLNLLKRTESTETKRQVTGLLWNLSSADELKGELMRTALPSLTKNVVVPFVNLSESADCPNIDPSVFLGATGCLRNLSSGKEDRKTMRDTKNLIDSLMKHVLSCVAEDSPDEKSVENCMCTLHNLSYQVWAECPEISEKFMESRGAQSERETNPNAGCFSPRSRKAQNTLFSDSPQINSKPSGAEWLIDSKAVDGYVSLLRSSKNDATLVACCGALQNLTASKEEGSAALSEILYKKLESELLLPFLIQSPNKALRKTSFSLLDNLSRKPNLQSKMAKQALPELTKLFCRPDWKKETQPEIVATVASIINRLLLVESEVSKKVITKDLVLELIDMSEKGPDNEATTAASKLLYNLWSDKFLQTFTKKLKIDKARFVNFKTITAIKGSSYDVIESQQDK</sequence>
<accession>A0A3Q2E7U7</accession>
<keyword evidence="5" id="KW-0965">Cell junction</keyword>
<dbReference type="GO" id="GO:0005634">
    <property type="term" value="C:nucleus"/>
    <property type="evidence" value="ECO:0007669"/>
    <property type="project" value="TreeGrafter"/>
</dbReference>
<dbReference type="KEGG" id="cvg:107101211"/>
<dbReference type="GeneTree" id="ENSGT00940000156735"/>
<dbReference type="PROSITE" id="PS50176">
    <property type="entry name" value="ARM_REPEAT"/>
    <property type="match status" value="1"/>
</dbReference>
<evidence type="ECO:0000313" key="9">
    <source>
        <dbReference type="Proteomes" id="UP000265020"/>
    </source>
</evidence>
<dbReference type="PANTHER" id="PTHR10372:SF3">
    <property type="entry name" value="PLAKOPHILIN-1"/>
    <property type="match status" value="1"/>
</dbReference>
<evidence type="ECO:0000313" key="8">
    <source>
        <dbReference type="Ensembl" id="ENSCVAP00000028296.1"/>
    </source>
</evidence>
<dbReference type="GO" id="GO:0098609">
    <property type="term" value="P:cell-cell adhesion"/>
    <property type="evidence" value="ECO:0007669"/>
    <property type="project" value="InterPro"/>
</dbReference>
<feature type="region of interest" description="Disordered" evidence="7">
    <location>
        <begin position="450"/>
        <end position="470"/>
    </location>
</feature>
<dbReference type="GO" id="GO:0005737">
    <property type="term" value="C:cytoplasm"/>
    <property type="evidence" value="ECO:0007669"/>
    <property type="project" value="TreeGrafter"/>
</dbReference>
<evidence type="ECO:0000256" key="2">
    <source>
        <dbReference type="ARBA" id="ARBA00005462"/>
    </source>
</evidence>
<evidence type="ECO:0000256" key="6">
    <source>
        <dbReference type="PROSITE-ProRule" id="PRU00259"/>
    </source>
</evidence>
<dbReference type="InterPro" id="IPR016024">
    <property type="entry name" value="ARM-type_fold"/>
</dbReference>
<dbReference type="Proteomes" id="UP000265020">
    <property type="component" value="Unassembled WGS sequence"/>
</dbReference>
<keyword evidence="3" id="KW-0677">Repeat</keyword>
<feature type="compositionally biased region" description="Basic and acidic residues" evidence="7">
    <location>
        <begin position="450"/>
        <end position="460"/>
    </location>
</feature>
<organism evidence="8 9">
    <name type="scientific">Cyprinodon variegatus</name>
    <name type="common">Sheepshead minnow</name>
    <dbReference type="NCBI Taxonomy" id="28743"/>
    <lineage>
        <taxon>Eukaryota</taxon>
        <taxon>Metazoa</taxon>
        <taxon>Chordata</taxon>
        <taxon>Craniata</taxon>
        <taxon>Vertebrata</taxon>
        <taxon>Euteleostomi</taxon>
        <taxon>Actinopterygii</taxon>
        <taxon>Neopterygii</taxon>
        <taxon>Teleostei</taxon>
        <taxon>Neoteleostei</taxon>
        <taxon>Acanthomorphata</taxon>
        <taxon>Ovalentaria</taxon>
        <taxon>Atherinomorphae</taxon>
        <taxon>Cyprinodontiformes</taxon>
        <taxon>Cyprinodontidae</taxon>
        <taxon>Cyprinodon</taxon>
    </lineage>
</organism>
<comment type="similarity">
    <text evidence="2">Belongs to the beta-catenin family.</text>
</comment>
<dbReference type="AlphaFoldDB" id="A0A3Q2E7U7"/>
<dbReference type="Ensembl" id="ENSCVAT00000020137.1">
    <property type="protein sequence ID" value="ENSCVAP00000028296.1"/>
    <property type="gene ID" value="ENSCVAG00000015218.1"/>
</dbReference>
<comment type="subcellular location">
    <subcellularLocation>
        <location evidence="1">Cell junction</location>
    </subcellularLocation>
</comment>
<reference evidence="8" key="1">
    <citation type="submission" date="2025-08" db="UniProtKB">
        <authorList>
            <consortium name="Ensembl"/>
        </authorList>
    </citation>
    <scope>IDENTIFICATION</scope>
</reference>
<dbReference type="GO" id="GO:0005912">
    <property type="term" value="C:adherens junction"/>
    <property type="evidence" value="ECO:0007669"/>
    <property type="project" value="TreeGrafter"/>
</dbReference>
<dbReference type="STRING" id="28743.ENSCVAP00000028296"/>
<reference evidence="8" key="2">
    <citation type="submission" date="2025-09" db="UniProtKB">
        <authorList>
            <consortium name="Ensembl"/>
        </authorList>
    </citation>
    <scope>IDENTIFICATION</scope>
</reference>
<dbReference type="Pfam" id="PF00514">
    <property type="entry name" value="Arm"/>
    <property type="match status" value="3"/>
</dbReference>
<dbReference type="OrthoDB" id="3245100at2759"/>
<dbReference type="RefSeq" id="XP_015255516.1">
    <property type="nucleotide sequence ID" value="XM_015400030.1"/>
</dbReference>
<feature type="region of interest" description="Disordered" evidence="7">
    <location>
        <begin position="1"/>
        <end position="67"/>
    </location>
</feature>
<dbReference type="SMART" id="SM00185">
    <property type="entry name" value="ARM"/>
    <property type="match status" value="5"/>
</dbReference>
<proteinExistence type="inferred from homology"/>
<dbReference type="Gene3D" id="1.25.10.10">
    <property type="entry name" value="Leucine-rich Repeat Variant"/>
    <property type="match status" value="1"/>
</dbReference>
<feature type="compositionally biased region" description="Polar residues" evidence="7">
    <location>
        <begin position="55"/>
        <end position="67"/>
    </location>
</feature>